<dbReference type="InterPro" id="IPR036590">
    <property type="entry name" value="SRAP-like"/>
</dbReference>
<evidence type="ECO:0000313" key="2">
    <source>
        <dbReference type="Proteomes" id="UP000004259"/>
    </source>
</evidence>
<dbReference type="STRING" id="246199.CUS_4769"/>
<dbReference type="Gene3D" id="3.90.1680.10">
    <property type="entry name" value="SOS response associated peptidase-like"/>
    <property type="match status" value="1"/>
</dbReference>
<evidence type="ECO:0000313" key="1">
    <source>
        <dbReference type="EMBL" id="EGC03795.1"/>
    </source>
</evidence>
<accession>E9SA94</accession>
<dbReference type="InterPro" id="IPR003738">
    <property type="entry name" value="SRAP"/>
</dbReference>
<dbReference type="RefSeq" id="WP_002848021.1">
    <property type="nucleotide sequence ID" value="NZ_ADKM02000052.1"/>
</dbReference>
<dbReference type="GO" id="GO:0106300">
    <property type="term" value="P:protein-DNA covalent cross-linking repair"/>
    <property type="evidence" value="ECO:0007669"/>
    <property type="project" value="InterPro"/>
</dbReference>
<sequence length="105" mass="12183">MCTWFYAERSTLSPIITKAQQLPLADTIRNTMSRSAEMSGNIRPTDMAAVFAPNRQGNMAVFPMIWGFTVERSSKPLINCRIETADQKPVWKDSWFRRRCCHLIW</sequence>
<protein>
    <submittedName>
        <fullName evidence="1">Conserved domain protein</fullName>
    </submittedName>
</protein>
<name>E9SA94_RUMAL</name>
<organism evidence="1 2">
    <name type="scientific">Ruminococcus albus 8</name>
    <dbReference type="NCBI Taxonomy" id="246199"/>
    <lineage>
        <taxon>Bacteria</taxon>
        <taxon>Bacillati</taxon>
        <taxon>Bacillota</taxon>
        <taxon>Clostridia</taxon>
        <taxon>Eubacteriales</taxon>
        <taxon>Oscillospiraceae</taxon>
        <taxon>Ruminococcus</taxon>
    </lineage>
</organism>
<gene>
    <name evidence="1" type="ORF">CUS_4769</name>
</gene>
<dbReference type="EMBL" id="ADKM02000052">
    <property type="protein sequence ID" value="EGC03795.1"/>
    <property type="molecule type" value="Genomic_DNA"/>
</dbReference>
<keyword evidence="2" id="KW-1185">Reference proteome</keyword>
<dbReference type="AlphaFoldDB" id="E9SA94"/>
<proteinExistence type="predicted"/>
<dbReference type="Proteomes" id="UP000004259">
    <property type="component" value="Unassembled WGS sequence"/>
</dbReference>
<reference evidence="1 2" key="1">
    <citation type="submission" date="2011-02" db="EMBL/GenBank/DDBJ databases">
        <authorList>
            <person name="Nelson K.E."/>
            <person name="Sutton G."/>
            <person name="Torralba M."/>
            <person name="Durkin S."/>
            <person name="Harkins D."/>
            <person name="Montgomery R."/>
            <person name="Ziemer C."/>
            <person name="Klaassens E."/>
            <person name="Ocuiv P."/>
            <person name="Morrison M."/>
        </authorList>
    </citation>
    <scope>NUCLEOTIDE SEQUENCE [LARGE SCALE GENOMIC DNA]</scope>
    <source>
        <strain evidence="1 2">8</strain>
    </source>
</reference>
<dbReference type="SUPFAM" id="SSF143081">
    <property type="entry name" value="BB1717-like"/>
    <property type="match status" value="1"/>
</dbReference>
<dbReference type="Pfam" id="PF02586">
    <property type="entry name" value="SRAP"/>
    <property type="match status" value="1"/>
</dbReference>
<dbReference type="eggNOG" id="COG2135">
    <property type="taxonomic scope" value="Bacteria"/>
</dbReference>
<dbReference type="GO" id="GO:0003697">
    <property type="term" value="F:single-stranded DNA binding"/>
    <property type="evidence" value="ECO:0007669"/>
    <property type="project" value="InterPro"/>
</dbReference>
<comment type="caution">
    <text evidence="1">The sequence shown here is derived from an EMBL/GenBank/DDBJ whole genome shotgun (WGS) entry which is preliminary data.</text>
</comment>